<dbReference type="EC" id="3.1.1.11" evidence="5"/>
<dbReference type="InterPro" id="IPR033131">
    <property type="entry name" value="Pectinesterase_Asp_AS"/>
</dbReference>
<evidence type="ECO:0000256" key="3">
    <source>
        <dbReference type="ARBA" id="ARBA00023085"/>
    </source>
</evidence>
<feature type="domain" description="Pectinesterase catalytic" evidence="6">
    <location>
        <begin position="2"/>
        <end position="140"/>
    </location>
</feature>
<dbReference type="InterPro" id="IPR012334">
    <property type="entry name" value="Pectin_lyas_fold"/>
</dbReference>
<evidence type="ECO:0000256" key="1">
    <source>
        <dbReference type="ARBA" id="ARBA00008891"/>
    </source>
</evidence>
<feature type="domain" description="Pectinesterase catalytic" evidence="6">
    <location>
        <begin position="153"/>
        <end position="311"/>
    </location>
</feature>
<evidence type="ECO:0000256" key="2">
    <source>
        <dbReference type="ARBA" id="ARBA00022801"/>
    </source>
</evidence>
<comment type="caution">
    <text evidence="7">The sequence shown here is derived from an EMBL/GenBank/DDBJ whole genome shotgun (WGS) entry which is preliminary data.</text>
</comment>
<proteinExistence type="inferred from homology"/>
<comment type="pathway">
    <text evidence="5">Glycan metabolism; pectin degradation; 2-dehydro-3-deoxy-D-gluconate from pectin: step 1/5.</text>
</comment>
<dbReference type="GO" id="GO:0045490">
    <property type="term" value="P:pectin catabolic process"/>
    <property type="evidence" value="ECO:0007669"/>
    <property type="project" value="UniProtKB-UniRule"/>
</dbReference>
<dbReference type="GO" id="GO:0009279">
    <property type="term" value="C:cell outer membrane"/>
    <property type="evidence" value="ECO:0007669"/>
    <property type="project" value="TreeGrafter"/>
</dbReference>
<feature type="active site" evidence="4">
    <location>
        <position position="179"/>
    </location>
</feature>
<dbReference type="InterPro" id="IPR011050">
    <property type="entry name" value="Pectin_lyase_fold/virulence"/>
</dbReference>
<dbReference type="AlphaFoldDB" id="A0A430JK15"/>
<dbReference type="Gene3D" id="2.160.20.10">
    <property type="entry name" value="Single-stranded right-handed beta-helix, Pectin lyase-like"/>
    <property type="match status" value="1"/>
</dbReference>
<reference evidence="7 8" key="1">
    <citation type="submission" date="2018-12" db="EMBL/GenBank/DDBJ databases">
        <title>Bacillus ochoae sp. nov., Paenibacillus whitsoniae sp. nov., Paenibacillus spiritus sp. nov. Isolated from the Mars Exploration Rover during spacecraft assembly.</title>
        <authorList>
            <person name="Seuylemezian A."/>
            <person name="Vaishampayan P."/>
        </authorList>
    </citation>
    <scope>NUCLEOTIDE SEQUENCE [LARGE SCALE GENOMIC DNA]</scope>
    <source>
        <strain evidence="7 8">MER 54</strain>
    </source>
</reference>
<keyword evidence="3 5" id="KW-0063">Aspartyl esterase</keyword>
<dbReference type="InterPro" id="IPR000070">
    <property type="entry name" value="Pectinesterase_cat"/>
</dbReference>
<accession>A0A430JK15</accession>
<evidence type="ECO:0000259" key="6">
    <source>
        <dbReference type="Pfam" id="PF01095"/>
    </source>
</evidence>
<protein>
    <recommendedName>
        <fullName evidence="5">Pectinesterase</fullName>
        <ecNumber evidence="5">3.1.1.11</ecNumber>
    </recommendedName>
</protein>
<dbReference type="Pfam" id="PF01095">
    <property type="entry name" value="Pectinesterase"/>
    <property type="match status" value="2"/>
</dbReference>
<evidence type="ECO:0000313" key="8">
    <source>
        <dbReference type="Proteomes" id="UP000276128"/>
    </source>
</evidence>
<sequence>MITVAADGSGDFVRIQDAIDQVTEAPGSEHVVISIKRGIYPEKLHLIRPNVSLIGESAETTIITYGDYANKQFPNGEPYHTFHSYTAFIGADDVIVEGLTFENTAGKGEDVGQALAAYVDGDRVSFRHCRFLGHQDTLFTGPLPPKPRDRATFGGPRDGVPPRPVRQYYERCYIQGDIDFIFGSATAVFLHCDIVSSGSGWVTAASTPEGEPYGYVFIGCRLTGEAAAETVGLGRPWRNEAHVAFLHCWLGPHVKRGGWDRWNEREPVEAVRFVEHGSTGPGALVGERVPWSRQLTAEQAAAYTVEGVLAGRDGWHPAAGGARR</sequence>
<evidence type="ECO:0000256" key="4">
    <source>
        <dbReference type="PROSITE-ProRule" id="PRU10040"/>
    </source>
</evidence>
<dbReference type="GO" id="GO:0042545">
    <property type="term" value="P:cell wall modification"/>
    <property type="evidence" value="ECO:0007669"/>
    <property type="project" value="UniProtKB-UniRule"/>
</dbReference>
<dbReference type="OrthoDB" id="9804686at2"/>
<evidence type="ECO:0000256" key="5">
    <source>
        <dbReference type="RuleBase" id="RU000589"/>
    </source>
</evidence>
<dbReference type="Proteomes" id="UP000276128">
    <property type="component" value="Unassembled WGS sequence"/>
</dbReference>
<dbReference type="UniPathway" id="UPA00545">
    <property type="reaction ID" value="UER00823"/>
</dbReference>
<name>A0A430JK15_9BACL</name>
<comment type="catalytic activity">
    <reaction evidence="5">
        <text>[(1-&gt;4)-alpha-D-galacturonosyl methyl ester](n) + n H2O = [(1-&gt;4)-alpha-D-galacturonosyl](n) + n methanol + n H(+)</text>
        <dbReference type="Rhea" id="RHEA:22380"/>
        <dbReference type="Rhea" id="RHEA-COMP:14570"/>
        <dbReference type="Rhea" id="RHEA-COMP:14573"/>
        <dbReference type="ChEBI" id="CHEBI:15377"/>
        <dbReference type="ChEBI" id="CHEBI:15378"/>
        <dbReference type="ChEBI" id="CHEBI:17790"/>
        <dbReference type="ChEBI" id="CHEBI:140522"/>
        <dbReference type="ChEBI" id="CHEBI:140523"/>
        <dbReference type="EC" id="3.1.1.11"/>
    </reaction>
</comment>
<dbReference type="PROSITE" id="PS00503">
    <property type="entry name" value="PECTINESTERASE_2"/>
    <property type="match status" value="1"/>
</dbReference>
<dbReference type="EMBL" id="RXHU01000010">
    <property type="protein sequence ID" value="RTE11362.1"/>
    <property type="molecule type" value="Genomic_DNA"/>
</dbReference>
<evidence type="ECO:0000313" key="7">
    <source>
        <dbReference type="EMBL" id="RTE11362.1"/>
    </source>
</evidence>
<dbReference type="PANTHER" id="PTHR31321">
    <property type="entry name" value="ACYL-COA THIOESTER HYDROLASE YBHC-RELATED"/>
    <property type="match status" value="1"/>
</dbReference>
<dbReference type="GO" id="GO:0030599">
    <property type="term" value="F:pectinesterase activity"/>
    <property type="evidence" value="ECO:0007669"/>
    <property type="project" value="UniProtKB-UniRule"/>
</dbReference>
<organism evidence="7 8">
    <name type="scientific">Paenibacillus whitsoniae</name>
    <dbReference type="NCBI Taxonomy" id="2496558"/>
    <lineage>
        <taxon>Bacteria</taxon>
        <taxon>Bacillati</taxon>
        <taxon>Bacillota</taxon>
        <taxon>Bacilli</taxon>
        <taxon>Bacillales</taxon>
        <taxon>Paenibacillaceae</taxon>
        <taxon>Paenibacillus</taxon>
    </lineage>
</organism>
<dbReference type="PANTHER" id="PTHR31321:SF57">
    <property type="entry name" value="PECTINESTERASE 53-RELATED"/>
    <property type="match status" value="1"/>
</dbReference>
<gene>
    <name evidence="7" type="ORF">EJQ19_02510</name>
</gene>
<keyword evidence="2 5" id="KW-0378">Hydrolase</keyword>
<dbReference type="RefSeq" id="WP_126139628.1">
    <property type="nucleotide sequence ID" value="NZ_RXHU01000010.1"/>
</dbReference>
<keyword evidence="8" id="KW-1185">Reference proteome</keyword>
<dbReference type="SUPFAM" id="SSF51126">
    <property type="entry name" value="Pectin lyase-like"/>
    <property type="match status" value="1"/>
</dbReference>
<comment type="similarity">
    <text evidence="1">Belongs to the pectinesterase family.</text>
</comment>